<name>A0AAD4H875_9FUNG</name>
<evidence type="ECO:0000256" key="1">
    <source>
        <dbReference type="SAM" id="MobiDB-lite"/>
    </source>
</evidence>
<dbReference type="SUPFAM" id="SSF141571">
    <property type="entry name" value="Pentapeptide repeat-like"/>
    <property type="match status" value="1"/>
</dbReference>
<evidence type="ECO:0000313" key="3">
    <source>
        <dbReference type="EMBL" id="KAG0278552.1"/>
    </source>
</evidence>
<dbReference type="Gene3D" id="3.40.50.300">
    <property type="entry name" value="P-loop containing nucleotide triphosphate hydrolases"/>
    <property type="match status" value="1"/>
</dbReference>
<organism evidence="3 4">
    <name type="scientific">Linnemannia exigua</name>
    <dbReference type="NCBI Taxonomy" id="604196"/>
    <lineage>
        <taxon>Eukaryota</taxon>
        <taxon>Fungi</taxon>
        <taxon>Fungi incertae sedis</taxon>
        <taxon>Mucoromycota</taxon>
        <taxon>Mortierellomycotina</taxon>
        <taxon>Mortierellomycetes</taxon>
        <taxon>Mortierellales</taxon>
        <taxon>Mortierellaceae</taxon>
        <taxon>Linnemannia</taxon>
    </lineage>
</organism>
<protein>
    <recommendedName>
        <fullName evidence="2">Arm-like repeat domain-containing protein</fullName>
    </recommendedName>
</protein>
<dbReference type="InterPro" id="IPR001646">
    <property type="entry name" value="5peptide_repeat"/>
</dbReference>
<accession>A0AAD4H875</accession>
<evidence type="ECO:0000259" key="2">
    <source>
        <dbReference type="Pfam" id="PF23948"/>
    </source>
</evidence>
<dbReference type="AlphaFoldDB" id="A0AAD4H875"/>
<feature type="domain" description="Arm-like repeat" evidence="2">
    <location>
        <begin position="170"/>
        <end position="513"/>
    </location>
</feature>
<reference evidence="3" key="1">
    <citation type="journal article" date="2020" name="Fungal Divers.">
        <title>Resolving the Mortierellaceae phylogeny through synthesis of multi-gene phylogenetics and phylogenomics.</title>
        <authorList>
            <person name="Vandepol N."/>
            <person name="Liber J."/>
            <person name="Desiro A."/>
            <person name="Na H."/>
            <person name="Kennedy M."/>
            <person name="Barry K."/>
            <person name="Grigoriev I.V."/>
            <person name="Miller A.N."/>
            <person name="O'Donnell K."/>
            <person name="Stajich J.E."/>
            <person name="Bonito G."/>
        </authorList>
    </citation>
    <scope>NUCLEOTIDE SEQUENCE</scope>
    <source>
        <strain evidence="3">NRRL 28262</strain>
    </source>
</reference>
<evidence type="ECO:0000313" key="4">
    <source>
        <dbReference type="Proteomes" id="UP001194580"/>
    </source>
</evidence>
<dbReference type="InterPro" id="IPR056251">
    <property type="entry name" value="Arm_rpt_dom"/>
</dbReference>
<dbReference type="Pfam" id="PF00805">
    <property type="entry name" value="Pentapeptide"/>
    <property type="match status" value="1"/>
</dbReference>
<gene>
    <name evidence="3" type="ORF">BGZ95_003734</name>
</gene>
<feature type="region of interest" description="Disordered" evidence="1">
    <location>
        <begin position="1"/>
        <end position="33"/>
    </location>
</feature>
<proteinExistence type="predicted"/>
<comment type="caution">
    <text evidence="3">The sequence shown here is derived from an EMBL/GenBank/DDBJ whole genome shotgun (WGS) entry which is preliminary data.</text>
</comment>
<dbReference type="InterPro" id="IPR027417">
    <property type="entry name" value="P-loop_NTPase"/>
</dbReference>
<sequence length="1118" mass="125386">MLSSKSKKPFPSSHAATPRAAQSEPALGKDSSTSLLEKARKNLLLTSVTDQGRSVINAIATVHLGSVGAFVPQDNQGSAALTSTIVESNDKWALPSSNHQPWLSIFTQNVTPPTLWASFPPPGDRFENTAQLAYCGYLLSKCLSTSSAAASTSEIPLDPTQCTLIEPYAQSEDESNRVRWLIQRVVEEFAADSLKTTAILAEVLLLVPSLDQEYYRKLLDCVINQFETARLLDIDLLQGLVYLVESASSLYLDPDDLVRILTVLRTRLQETHQQSTKQPYYLTLALSRLLDVMVKGKVKDLRRVVDHEPLLALFNQLKESEDFYLKHQATYAFQGLLHVPNDETRRQFMLRHAGNISMGLLGVASVCKIDLGQLKDGVDHLYEAAGEAHEVSTKVVDGMRSLFESGQGIWASVRGGIFSGGRQLWYSTLREAEEHIRNGRLRDFNCFVFEAPCRAHIEFRWGICRLLGEIAVDPRWEVSTRRHAVNFLAELYRIDSTQNSNMDIDRWILNILRQIVATSDARISDDTQVVLHGLEKVGNASKQDLYSDTLAASPSPHPIIVHQTTPSSSALLVRVQAIPAVEYNLLRLKDRRLKVQENTLYIPPQAKPSLLSPDDSLFPLMEKSLEFLAGPGLVFLLLGDSGGGKSTFNLQLERTLWKTYRRGGPVPLHVSLPSIDNPQQDIIGKQLQQLDFSDAQIMELKQNREVIVICDGYDESQLNTNLHTTNAFNQPGQWNVKMIVTCRTQYLGSDYRNRFAPQGSGPYDRPAPGLFQEAVIAPFTKEQIQRYVDIYTPLEPRAWRAQDYMSKLTTIPNLLDLVKNPFLLSLALEALPGVTESKKNLSTIKISRVQLYDTFVRHWLEVNQRRLEKNKALSKEDRDMLVHLIDANFVSQGVKYSSKLAQAIFEKQDGNPVVQYVHLSDENTWKVDFFGPQPRARLLRESSPLSRTGNQFRFVHRSMLEYFLSRVIYDPARIDNQESDPQIDTVTSDATLIDANGPLFRRNLLQEPSIIQFLCDRVNSNPDFEQELRRIVNLSKTDSSATTAATNAITILVKAGAQFNSADLRGVKIPSADLSDGQFDSAQLQGADLTDVILTRSWLRQADLSGARLEGVRFGELP</sequence>
<dbReference type="Pfam" id="PF23948">
    <property type="entry name" value="ARM_5"/>
    <property type="match status" value="1"/>
</dbReference>
<dbReference type="Gene3D" id="2.160.20.80">
    <property type="entry name" value="E3 ubiquitin-protein ligase SopA"/>
    <property type="match status" value="1"/>
</dbReference>
<keyword evidence="4" id="KW-1185">Reference proteome</keyword>
<feature type="non-terminal residue" evidence="3">
    <location>
        <position position="1118"/>
    </location>
</feature>
<dbReference type="EMBL" id="JAAAIL010000187">
    <property type="protein sequence ID" value="KAG0278552.1"/>
    <property type="molecule type" value="Genomic_DNA"/>
</dbReference>
<dbReference type="Proteomes" id="UP001194580">
    <property type="component" value="Unassembled WGS sequence"/>
</dbReference>